<protein>
    <submittedName>
        <fullName evidence="4">Glycosyl transferase family 1</fullName>
    </submittedName>
</protein>
<dbReference type="GO" id="GO:0016757">
    <property type="term" value="F:glycosyltransferase activity"/>
    <property type="evidence" value="ECO:0007669"/>
    <property type="project" value="UniProtKB-KW"/>
</dbReference>
<dbReference type="PANTHER" id="PTHR12526">
    <property type="entry name" value="GLYCOSYLTRANSFERASE"/>
    <property type="match status" value="1"/>
</dbReference>
<accession>A0A290Z5K7</accession>
<dbReference type="RefSeq" id="WP_096493327.1">
    <property type="nucleotide sequence ID" value="NZ_CP023445.1"/>
</dbReference>
<dbReference type="Pfam" id="PF00534">
    <property type="entry name" value="Glycos_transf_1"/>
    <property type="match status" value="1"/>
</dbReference>
<dbReference type="CDD" id="cd03801">
    <property type="entry name" value="GT4_PimA-like"/>
    <property type="match status" value="1"/>
</dbReference>
<evidence type="ECO:0000256" key="2">
    <source>
        <dbReference type="ARBA" id="ARBA00022679"/>
    </source>
</evidence>
<dbReference type="SUPFAM" id="SSF53756">
    <property type="entry name" value="UDP-Glycosyltransferase/glycogen phosphorylase"/>
    <property type="match status" value="1"/>
</dbReference>
<name>A0A290Z5K7_9PSEU</name>
<dbReference type="Proteomes" id="UP000218505">
    <property type="component" value="Chromosome"/>
</dbReference>
<dbReference type="PANTHER" id="PTHR12526:SF510">
    <property type="entry name" value="D-INOSITOL 3-PHOSPHATE GLYCOSYLTRANSFERASE"/>
    <property type="match status" value="1"/>
</dbReference>
<keyword evidence="1" id="KW-0328">Glycosyltransferase</keyword>
<keyword evidence="2 4" id="KW-0808">Transferase</keyword>
<evidence type="ECO:0000313" key="4">
    <source>
        <dbReference type="EMBL" id="ATE54307.1"/>
    </source>
</evidence>
<keyword evidence="5" id="KW-1185">Reference proteome</keyword>
<proteinExistence type="predicted"/>
<dbReference type="KEGG" id="apre:CNX65_14230"/>
<dbReference type="AlphaFoldDB" id="A0A290Z5K7"/>
<dbReference type="Gene3D" id="3.40.50.2000">
    <property type="entry name" value="Glycogen Phosphorylase B"/>
    <property type="match status" value="2"/>
</dbReference>
<evidence type="ECO:0000259" key="3">
    <source>
        <dbReference type="Pfam" id="PF00534"/>
    </source>
</evidence>
<dbReference type="InterPro" id="IPR001296">
    <property type="entry name" value="Glyco_trans_1"/>
</dbReference>
<evidence type="ECO:0000256" key="1">
    <source>
        <dbReference type="ARBA" id="ARBA00022676"/>
    </source>
</evidence>
<reference evidence="4" key="1">
    <citation type="submission" date="2017-09" db="EMBL/GenBank/DDBJ databases">
        <title>Complete Genome Sequence of ansamitocin-producing Bacterium Actinosynnema pretiosum X47.</title>
        <authorList>
            <person name="Cao G."/>
            <person name="Zong G."/>
            <person name="Zhong C."/>
            <person name="Fu J."/>
        </authorList>
    </citation>
    <scope>NUCLEOTIDE SEQUENCE [LARGE SCALE GENOMIC DNA]</scope>
    <source>
        <strain evidence="4">X47</strain>
    </source>
</reference>
<feature type="domain" description="Glycosyl transferase family 1" evidence="3">
    <location>
        <begin position="169"/>
        <end position="333"/>
    </location>
</feature>
<organism evidence="4 5">
    <name type="scientific">Actinosynnema pretiosum</name>
    <dbReference type="NCBI Taxonomy" id="42197"/>
    <lineage>
        <taxon>Bacteria</taxon>
        <taxon>Bacillati</taxon>
        <taxon>Actinomycetota</taxon>
        <taxon>Actinomycetes</taxon>
        <taxon>Pseudonocardiales</taxon>
        <taxon>Pseudonocardiaceae</taxon>
        <taxon>Actinosynnema</taxon>
    </lineage>
</organism>
<sequence>MRVLVTVSDQAWGGKHRYTLDVAAGLRAAGHDVVLAAERGGRALDAWPEPVAVPVFRDHPEEAAAVLRERVDAPDVVCATGRHDAAVVRGLLREDGWPSALVLFRHSAFPLEQGEGTRWLLDRAGLVVATSWEQARAQFGDLVAARDPRLLVLLSGVRAGFAADVAALDRDRLRADLGIAPGQCAFAVLARLSWEKGIDRLLKAFALVAADPAPVLLLVGEGGQRAELEALAASTGIADRVRFLGHRDDVLPVLAAADAAVLASTVPETGPLALKESMAAGLPVVAPAIGGIPEFVTDSYSGLLFPDDDGLRDALTRLASSERLRELLGRGARAAIEEGHRLDRRVEHLLWRLDLLLAERGDVDRLLGELSWDEVRLRREADTGFVFVPRTSYLAELDAATHADVARAVRAGDPALLGGTGSHPRRALVDQLYRMGALRRAEPAAALVATA</sequence>
<evidence type="ECO:0000313" key="5">
    <source>
        <dbReference type="Proteomes" id="UP000218505"/>
    </source>
</evidence>
<gene>
    <name evidence="4" type="ORF">CNX65_14230</name>
</gene>
<dbReference type="EMBL" id="CP023445">
    <property type="protein sequence ID" value="ATE54307.1"/>
    <property type="molecule type" value="Genomic_DNA"/>
</dbReference>